<proteinExistence type="predicted"/>
<organism evidence="1 2">
    <name type="scientific">Monodon monoceros</name>
    <name type="common">Narwhal</name>
    <name type="synonym">Ceratodon monodon</name>
    <dbReference type="NCBI Taxonomy" id="40151"/>
    <lineage>
        <taxon>Eukaryota</taxon>
        <taxon>Metazoa</taxon>
        <taxon>Chordata</taxon>
        <taxon>Craniata</taxon>
        <taxon>Vertebrata</taxon>
        <taxon>Euteleostomi</taxon>
        <taxon>Mammalia</taxon>
        <taxon>Eutheria</taxon>
        <taxon>Laurasiatheria</taxon>
        <taxon>Artiodactyla</taxon>
        <taxon>Whippomorpha</taxon>
        <taxon>Cetacea</taxon>
        <taxon>Odontoceti</taxon>
        <taxon>Monodontidae</taxon>
        <taxon>Monodon</taxon>
    </lineage>
</organism>
<evidence type="ECO:0000313" key="1">
    <source>
        <dbReference type="EMBL" id="TKC45672.1"/>
    </source>
</evidence>
<reference evidence="2" key="1">
    <citation type="journal article" date="2019" name="IScience">
        <title>Narwhal Genome Reveals Long-Term Low Genetic Diversity despite Current Large Abundance Size.</title>
        <authorList>
            <person name="Westbury M.V."/>
            <person name="Petersen B."/>
            <person name="Garde E."/>
            <person name="Heide-Jorgensen M.P."/>
            <person name="Lorenzen E.D."/>
        </authorList>
    </citation>
    <scope>NUCLEOTIDE SEQUENCE [LARGE SCALE GENOMIC DNA]</scope>
</reference>
<evidence type="ECO:0000313" key="2">
    <source>
        <dbReference type="Proteomes" id="UP000308365"/>
    </source>
</evidence>
<sequence length="102" mass="11095">MLDSQMGDTHLKHGFLYMPEGPIPFWGSIALTLKRTSSNCPRRDMAEGGRPRGVGGCETGENKDSYTIQVRLCPGAKIPNLKALPIKETVKAWKSTPANGLP</sequence>
<dbReference type="AlphaFoldDB" id="A0A4U1F829"/>
<gene>
    <name evidence="1" type="ORF">EI555_002066</name>
</gene>
<dbReference type="EMBL" id="RWIC01000310">
    <property type="protein sequence ID" value="TKC45672.1"/>
    <property type="molecule type" value="Genomic_DNA"/>
</dbReference>
<dbReference type="Proteomes" id="UP000308365">
    <property type="component" value="Unassembled WGS sequence"/>
</dbReference>
<comment type="caution">
    <text evidence="1">The sequence shown here is derived from an EMBL/GenBank/DDBJ whole genome shotgun (WGS) entry which is preliminary data.</text>
</comment>
<accession>A0A4U1F829</accession>
<name>A0A4U1F829_MONMO</name>
<protein>
    <submittedName>
        <fullName evidence="1">Uncharacterized protein</fullName>
    </submittedName>
</protein>